<keyword evidence="6" id="KW-0411">Iron-sulfur</keyword>
<dbReference type="SFLD" id="SFLDG01094">
    <property type="entry name" value="Uncharacterised_Radical_SAM_Su"/>
    <property type="match status" value="1"/>
</dbReference>
<dbReference type="PROSITE" id="PS51918">
    <property type="entry name" value="RADICAL_SAM"/>
    <property type="match status" value="1"/>
</dbReference>
<dbReference type="InterPro" id="IPR058240">
    <property type="entry name" value="rSAM_sf"/>
</dbReference>
<evidence type="ECO:0000256" key="1">
    <source>
        <dbReference type="ARBA" id="ARBA00001966"/>
    </source>
</evidence>
<dbReference type="NCBIfam" id="TIGR02495">
    <property type="entry name" value="NrdG2"/>
    <property type="match status" value="1"/>
</dbReference>
<dbReference type="InterPro" id="IPR007197">
    <property type="entry name" value="rSAM"/>
</dbReference>
<comment type="cofactor">
    <cofactor evidence="1">
        <name>[4Fe-4S] cluster</name>
        <dbReference type="ChEBI" id="CHEBI:49883"/>
    </cofactor>
</comment>
<dbReference type="EMBL" id="VDCI01000008">
    <property type="protein sequence ID" value="TNJ36108.1"/>
    <property type="molecule type" value="Genomic_DNA"/>
</dbReference>
<dbReference type="SUPFAM" id="SSF102114">
    <property type="entry name" value="Radical SAM enzymes"/>
    <property type="match status" value="1"/>
</dbReference>
<dbReference type="InterPro" id="IPR012840">
    <property type="entry name" value="NrdG2"/>
</dbReference>
<dbReference type="InterPro" id="IPR013785">
    <property type="entry name" value="Aldolase_TIM"/>
</dbReference>
<evidence type="ECO:0000256" key="3">
    <source>
        <dbReference type="ARBA" id="ARBA00022691"/>
    </source>
</evidence>
<keyword evidence="4" id="KW-0479">Metal-binding</keyword>
<evidence type="ECO:0000256" key="5">
    <source>
        <dbReference type="ARBA" id="ARBA00023004"/>
    </source>
</evidence>
<evidence type="ECO:0000256" key="2">
    <source>
        <dbReference type="ARBA" id="ARBA00022485"/>
    </source>
</evidence>
<dbReference type="AlphaFoldDB" id="A0A5C4RYW4"/>
<dbReference type="GO" id="GO:0051539">
    <property type="term" value="F:4 iron, 4 sulfur cluster binding"/>
    <property type="evidence" value="ECO:0007669"/>
    <property type="project" value="UniProtKB-KW"/>
</dbReference>
<keyword evidence="9" id="KW-1185">Reference proteome</keyword>
<name>A0A5C4RYW4_PROVB</name>
<evidence type="ECO:0000313" key="9">
    <source>
        <dbReference type="Proteomes" id="UP000309544"/>
    </source>
</evidence>
<evidence type="ECO:0000313" key="8">
    <source>
        <dbReference type="EMBL" id="TNJ36108.1"/>
    </source>
</evidence>
<proteinExistence type="predicted"/>
<reference evidence="8 9" key="1">
    <citation type="submission" date="2019-05" db="EMBL/GenBank/DDBJ databases">
        <title>Draft Whole-Genome sequence of the green sulfur bacterium Prosthecochloris vibrioformis DSM 260.</title>
        <authorList>
            <person name="Meyer T.E."/>
            <person name="Kyndt J.A."/>
        </authorList>
    </citation>
    <scope>NUCLEOTIDE SEQUENCE [LARGE SCALE GENOMIC DNA]</scope>
    <source>
        <strain evidence="8 9">DSM 260</strain>
    </source>
</reference>
<dbReference type="Proteomes" id="UP000309544">
    <property type="component" value="Unassembled WGS sequence"/>
</dbReference>
<evidence type="ECO:0000259" key="7">
    <source>
        <dbReference type="PROSITE" id="PS51918"/>
    </source>
</evidence>
<keyword evidence="3" id="KW-0949">S-adenosyl-L-methionine</keyword>
<dbReference type="PANTHER" id="PTHR30352:SF5">
    <property type="entry name" value="PYRUVATE FORMATE-LYASE 1-ACTIVATING ENZYME"/>
    <property type="match status" value="1"/>
</dbReference>
<comment type="caution">
    <text evidence="8">The sequence shown here is derived from an EMBL/GenBank/DDBJ whole genome shotgun (WGS) entry which is preliminary data.</text>
</comment>
<dbReference type="RefSeq" id="WP_068867007.1">
    <property type="nucleotide sequence ID" value="NZ_VDCI01000008.1"/>
</dbReference>
<gene>
    <name evidence="8" type="ORF">FGF68_08715</name>
</gene>
<protein>
    <submittedName>
        <fullName evidence="8">Anaerobic ribonucleoside-triphosphate reductase activating protein</fullName>
    </submittedName>
</protein>
<feature type="domain" description="Radical SAM core" evidence="7">
    <location>
        <begin position="33"/>
        <end position="237"/>
    </location>
</feature>
<keyword evidence="2" id="KW-0004">4Fe-4S</keyword>
<sequence>MNSGISSRRALVVRGEELLSALPVGGMLKQSFVDYPGMISAVLYTIGCNMRCSYCHNPGLVLPGLIRVQPRVDASDAARWIVRNRELLDAVVLTGGEPTLHSVLPELCAWLHELGVKVKLDTNGTSPGMLGALLASGAIDAVAMDVKAPLELECYRKVVGARFSSGMLEAVAESIHLLCRASRHVGVEFRSTLSTTLHDREAIAAMQSLVPFPLKLQKVRDEVMLQKELEKIIAARN</sequence>
<dbReference type="InterPro" id="IPR034457">
    <property type="entry name" value="Organic_radical-activating"/>
</dbReference>
<evidence type="ECO:0000256" key="4">
    <source>
        <dbReference type="ARBA" id="ARBA00022723"/>
    </source>
</evidence>
<accession>A0A5C4RYW4</accession>
<dbReference type="PANTHER" id="PTHR30352">
    <property type="entry name" value="PYRUVATE FORMATE-LYASE-ACTIVATING ENZYME"/>
    <property type="match status" value="1"/>
</dbReference>
<dbReference type="GO" id="GO:0003824">
    <property type="term" value="F:catalytic activity"/>
    <property type="evidence" value="ECO:0007669"/>
    <property type="project" value="InterPro"/>
</dbReference>
<dbReference type="Gene3D" id="3.20.20.70">
    <property type="entry name" value="Aldolase class I"/>
    <property type="match status" value="1"/>
</dbReference>
<dbReference type="GO" id="GO:0046872">
    <property type="term" value="F:metal ion binding"/>
    <property type="evidence" value="ECO:0007669"/>
    <property type="project" value="UniProtKB-KW"/>
</dbReference>
<dbReference type="Pfam" id="PF04055">
    <property type="entry name" value="Radical_SAM"/>
    <property type="match status" value="1"/>
</dbReference>
<evidence type="ECO:0000256" key="6">
    <source>
        <dbReference type="ARBA" id="ARBA00023014"/>
    </source>
</evidence>
<organism evidence="8 9">
    <name type="scientific">Prosthecochloris vibrioformis</name>
    <name type="common">Chlorobium vibrioforme</name>
    <dbReference type="NCBI Taxonomy" id="1098"/>
    <lineage>
        <taxon>Bacteria</taxon>
        <taxon>Pseudomonadati</taxon>
        <taxon>Chlorobiota</taxon>
        <taxon>Chlorobiia</taxon>
        <taxon>Chlorobiales</taxon>
        <taxon>Chlorobiaceae</taxon>
        <taxon>Prosthecochloris</taxon>
    </lineage>
</organism>
<dbReference type="CDD" id="cd01335">
    <property type="entry name" value="Radical_SAM"/>
    <property type="match status" value="1"/>
</dbReference>
<keyword evidence="5" id="KW-0408">Iron</keyword>
<dbReference type="SFLD" id="SFLDS00029">
    <property type="entry name" value="Radical_SAM"/>
    <property type="match status" value="1"/>
</dbReference>